<dbReference type="PANTHER" id="PTHR13037">
    <property type="entry name" value="FORMIN"/>
    <property type="match status" value="1"/>
</dbReference>
<gene>
    <name evidence="4" type="ORF">BOX15_Mlig012915g1</name>
</gene>
<dbReference type="AlphaFoldDB" id="A0A267GAX0"/>
<feature type="compositionally biased region" description="Acidic residues" evidence="3">
    <location>
        <begin position="211"/>
        <end position="232"/>
    </location>
</feature>
<feature type="coiled-coil region" evidence="2">
    <location>
        <begin position="480"/>
        <end position="507"/>
    </location>
</feature>
<feature type="compositionally biased region" description="Acidic residues" evidence="3">
    <location>
        <begin position="154"/>
        <end position="170"/>
    </location>
</feature>
<sequence length="626" mass="70913">MPGDKSRRQSLSCANCTVMEKKVEDLNQILQKTFEQNSQCQKEHKEQIDLMKLELQVLKKELETRKQETEVQRNRTAELAQQLEISRVYQKVAVSTCEDLAKEKRALRSRSCMLVGQLLTLRGALGDPDDGSSGGEAASGFRPSSRLSPTVIDAIEELMGDDAEQDDDGESSVVRPRRPSLPSINHLDDEMLNMVRNSIAIRRSRQNQDGPGEEEEEDEGEEDIYTVPDEENVFTPVSQPGPEPQQPQQPQKPQEPQNPQQPQELQEERKLPQPQEPQQPQQPQEPQEPQQPQEPQEPQGPQEERKPPQPQPQEPQQPQGPQEERKPPQPQPQEPQQPQGPQEERKPPQPQPQEPQQPQGPQEERKPPQPQPRKPPVALKPVQPGTETGQPKHLQQKLSLVPETEEEEEYEIAGDADDDEEERKEETETKEENADDEFEESLIRSGSIDGMLEFLRQATQTANERNCGCVKRLNCAVTGMVQLKDSVDERKQQLIKLQEQIAELKAKAAMPPPPPRIPPPPPPPSPVIKVQRLVELKKKQKKQLAKDSNIDESLIEGLKTELKSRLKAGQGLRPVTNRAARPEPAPAKASSQADEQLRLRMEKIRRRLSQRQAPTEEPRAVFTEML</sequence>
<protein>
    <recommendedName>
        <fullName evidence="6">Shootin-1</fullName>
    </recommendedName>
</protein>
<evidence type="ECO:0000313" key="5">
    <source>
        <dbReference type="Proteomes" id="UP000215902"/>
    </source>
</evidence>
<feature type="compositionally biased region" description="Low complexity" evidence="3">
    <location>
        <begin position="272"/>
        <end position="301"/>
    </location>
</feature>
<keyword evidence="5" id="KW-1185">Reference proteome</keyword>
<evidence type="ECO:0000256" key="3">
    <source>
        <dbReference type="SAM" id="MobiDB-lite"/>
    </source>
</evidence>
<keyword evidence="2" id="KW-0175">Coiled coil</keyword>
<feature type="compositionally biased region" description="Acidic residues" evidence="3">
    <location>
        <begin position="403"/>
        <end position="423"/>
    </location>
</feature>
<organism evidence="4 5">
    <name type="scientific">Macrostomum lignano</name>
    <dbReference type="NCBI Taxonomy" id="282301"/>
    <lineage>
        <taxon>Eukaryota</taxon>
        <taxon>Metazoa</taxon>
        <taxon>Spiralia</taxon>
        <taxon>Lophotrochozoa</taxon>
        <taxon>Platyhelminthes</taxon>
        <taxon>Rhabditophora</taxon>
        <taxon>Macrostomorpha</taxon>
        <taxon>Macrostomida</taxon>
        <taxon>Macrostomidae</taxon>
        <taxon>Macrostomum</taxon>
    </lineage>
</organism>
<feature type="region of interest" description="Disordered" evidence="3">
    <location>
        <begin position="126"/>
        <end position="441"/>
    </location>
</feature>
<comment type="caution">
    <text evidence="4">The sequence shown here is derived from an EMBL/GenBank/DDBJ whole genome shotgun (WGS) entry which is preliminary data.</text>
</comment>
<accession>A0A267GAX0</accession>
<feature type="region of interest" description="Disordered" evidence="3">
    <location>
        <begin position="565"/>
        <end position="626"/>
    </location>
</feature>
<evidence type="ECO:0000313" key="4">
    <source>
        <dbReference type="EMBL" id="PAA82597.1"/>
    </source>
</evidence>
<name>A0A267GAX0_9PLAT</name>
<dbReference type="EMBL" id="NIVC01000461">
    <property type="protein sequence ID" value="PAA82597.1"/>
    <property type="molecule type" value="Genomic_DNA"/>
</dbReference>
<reference evidence="4 5" key="1">
    <citation type="submission" date="2017-06" db="EMBL/GenBank/DDBJ databases">
        <title>A platform for efficient transgenesis in Macrostomum lignano, a flatworm model organism for stem cell research.</title>
        <authorList>
            <person name="Berezikov E."/>
        </authorList>
    </citation>
    <scope>NUCLEOTIDE SEQUENCE [LARGE SCALE GENOMIC DNA]</scope>
    <source>
        <strain evidence="4">DV1</strain>
        <tissue evidence="4">Whole organism</tissue>
    </source>
</reference>
<evidence type="ECO:0008006" key="6">
    <source>
        <dbReference type="Google" id="ProtNLM"/>
    </source>
</evidence>
<feature type="coiled-coil region" evidence="2">
    <location>
        <begin position="23"/>
        <end position="79"/>
    </location>
</feature>
<dbReference type="Proteomes" id="UP000215902">
    <property type="component" value="Unassembled WGS sequence"/>
</dbReference>
<proteinExistence type="predicted"/>
<keyword evidence="1" id="KW-0945">Host-virus interaction</keyword>
<feature type="compositionally biased region" description="Low complexity" evidence="3">
    <location>
        <begin position="248"/>
        <end position="264"/>
    </location>
</feature>
<evidence type="ECO:0000256" key="2">
    <source>
        <dbReference type="SAM" id="Coils"/>
    </source>
</evidence>
<dbReference type="PANTHER" id="PTHR13037:SF24">
    <property type="entry name" value="POLYCOMB PROTEIN PCL-RELATED"/>
    <property type="match status" value="1"/>
</dbReference>
<evidence type="ECO:0000256" key="1">
    <source>
        <dbReference type="ARBA" id="ARBA00022581"/>
    </source>
</evidence>